<proteinExistence type="predicted"/>
<dbReference type="RefSeq" id="WP_221424857.1">
    <property type="nucleotide sequence ID" value="NZ_CP081295.1"/>
</dbReference>
<dbReference type="PANTHER" id="PTHR43441">
    <property type="entry name" value="RIBOSOMAL-PROTEIN-SERINE ACETYLTRANSFERASE"/>
    <property type="match status" value="1"/>
</dbReference>
<feature type="domain" description="N-acetyltransferase" evidence="1">
    <location>
        <begin position="12"/>
        <end position="174"/>
    </location>
</feature>
<evidence type="ECO:0000313" key="2">
    <source>
        <dbReference type="EMBL" id="QZD89359.1"/>
    </source>
</evidence>
<dbReference type="InterPro" id="IPR000182">
    <property type="entry name" value="GNAT_dom"/>
</dbReference>
<dbReference type="InterPro" id="IPR051908">
    <property type="entry name" value="Ribosomal_N-acetyltransferase"/>
</dbReference>
<dbReference type="SUPFAM" id="SSF55729">
    <property type="entry name" value="Acyl-CoA N-acyltransferases (Nat)"/>
    <property type="match status" value="1"/>
</dbReference>
<keyword evidence="3" id="KW-1185">Reference proteome</keyword>
<dbReference type="InterPro" id="IPR016181">
    <property type="entry name" value="Acyl_CoA_acyltransferase"/>
</dbReference>
<dbReference type="Pfam" id="PF13302">
    <property type="entry name" value="Acetyltransf_3"/>
    <property type="match status" value="1"/>
</dbReference>
<dbReference type="EMBL" id="CP081295">
    <property type="protein sequence ID" value="QZD89359.1"/>
    <property type="molecule type" value="Genomic_DNA"/>
</dbReference>
<accession>A0ABX8ZMI0</accession>
<gene>
    <name evidence="2" type="ORF">K3148_11110</name>
</gene>
<organism evidence="2 3">
    <name type="scientific">Qipengyuania aurantiaca</name>
    <dbReference type="NCBI Taxonomy" id="2867233"/>
    <lineage>
        <taxon>Bacteria</taxon>
        <taxon>Pseudomonadati</taxon>
        <taxon>Pseudomonadota</taxon>
        <taxon>Alphaproteobacteria</taxon>
        <taxon>Sphingomonadales</taxon>
        <taxon>Erythrobacteraceae</taxon>
        <taxon>Qipengyuania</taxon>
    </lineage>
</organism>
<name>A0ABX8ZMI0_9SPHN</name>
<dbReference type="PROSITE" id="PS51186">
    <property type="entry name" value="GNAT"/>
    <property type="match status" value="1"/>
</dbReference>
<dbReference type="Proteomes" id="UP000824281">
    <property type="component" value="Chromosome"/>
</dbReference>
<evidence type="ECO:0000313" key="3">
    <source>
        <dbReference type="Proteomes" id="UP000824281"/>
    </source>
</evidence>
<dbReference type="PANTHER" id="PTHR43441:SF6">
    <property type="entry name" value="N-ACETYLTRANSFERASE DOMAIN-CONTAINING PROTEIN"/>
    <property type="match status" value="1"/>
</dbReference>
<protein>
    <submittedName>
        <fullName evidence="2">GNAT family N-acetyltransferase</fullName>
    </submittedName>
</protein>
<dbReference type="Gene3D" id="3.40.630.30">
    <property type="match status" value="1"/>
</dbReference>
<reference evidence="2 3" key="1">
    <citation type="submission" date="2021-08" db="EMBL/GenBank/DDBJ databases">
        <title>Comparative Genomics Analysis of the Genus Qipengyuania Reveals Extensive Genetic Diversity and Metabolic Versatility, Including the Description of Fifteen Novel Species.</title>
        <authorList>
            <person name="Liu Y."/>
        </authorList>
    </citation>
    <scope>NUCLEOTIDE SEQUENCE [LARGE SCALE GENOMIC DNA]</scope>
    <source>
        <strain evidence="2 3">1NDH13</strain>
    </source>
</reference>
<sequence length="174" mass="19414">MASVPFLKTERFTLRPLRREDTAALLPTFADGGQSLYLTRPAFESEEELAGWLFDPDWNGRTWIAEDAESRVAGRFVAVPGLDEGVAEIGYVVCMDRQREGVARECTAALVRHLIEGEGLRKLTAEVDVENTPSVRLLERLGFTREALFRQHEITHKGLCDVAVYGLLATDPLP</sequence>
<evidence type="ECO:0000259" key="1">
    <source>
        <dbReference type="PROSITE" id="PS51186"/>
    </source>
</evidence>